<keyword evidence="1" id="KW-1133">Transmembrane helix</keyword>
<sequence>MSPIVGPNFQKKDNTPIIHPINTMSSENINIPEDIKKDFMKLLASVIKLNTKDSSHPSNQFIENNKSMNPLLHNNPNHEHANNSSFIKNIYYHFKNHLSYYVIGTIVLFILTLLIQASNVSDDNKKKKKKKIRKERSQISNYRRTIEC</sequence>
<dbReference type="EMBL" id="LT608148">
    <property type="protein sequence ID" value="SCM24777.1"/>
    <property type="molecule type" value="Genomic_DNA"/>
</dbReference>
<proteinExistence type="predicted"/>
<organism evidence="2 3">
    <name type="scientific">Plasmodium berghei</name>
    <dbReference type="NCBI Taxonomy" id="5821"/>
    <lineage>
        <taxon>Eukaryota</taxon>
        <taxon>Sar</taxon>
        <taxon>Alveolata</taxon>
        <taxon>Apicomplexa</taxon>
        <taxon>Aconoidasida</taxon>
        <taxon>Haemosporida</taxon>
        <taxon>Plasmodiidae</taxon>
        <taxon>Plasmodium</taxon>
        <taxon>Plasmodium (Vinckeia)</taxon>
    </lineage>
</organism>
<gene>
    <name evidence="2" type="ORF">PBNK65NY_000315600</name>
</gene>
<name>A0A1C6YN15_PLABE</name>
<evidence type="ECO:0000256" key="1">
    <source>
        <dbReference type="SAM" id="Phobius"/>
    </source>
</evidence>
<keyword evidence="1" id="KW-0812">Transmembrane</keyword>
<evidence type="ECO:0000313" key="2">
    <source>
        <dbReference type="EMBL" id="SCM24777.1"/>
    </source>
</evidence>
<evidence type="ECO:0000313" key="3">
    <source>
        <dbReference type="Proteomes" id="UP000516480"/>
    </source>
</evidence>
<dbReference type="VEuPathDB" id="PlasmoDB:PBANKA_1212200"/>
<keyword evidence="1" id="KW-0472">Membrane</keyword>
<protein>
    <submittedName>
        <fullName evidence="2">Uncharacterized protein</fullName>
    </submittedName>
</protein>
<feature type="transmembrane region" description="Helical" evidence="1">
    <location>
        <begin position="98"/>
        <end position="120"/>
    </location>
</feature>
<reference evidence="2 3" key="1">
    <citation type="submission" date="2016-08" db="EMBL/GenBank/DDBJ databases">
        <authorList>
            <consortium name="Pathogen Informatics"/>
        </authorList>
    </citation>
    <scope>NUCLEOTIDE SEQUENCE [LARGE SCALE GENOMIC DNA]</scope>
    <source>
        <strain evidence="2 3">NK65 ny</strain>
    </source>
</reference>
<dbReference type="AlphaFoldDB" id="A0A1C6YN15"/>
<accession>A0A1C6YN15</accession>
<dbReference type="Proteomes" id="UP000516480">
    <property type="component" value="Chromosome 12"/>
</dbReference>